<evidence type="ECO:0000313" key="7">
    <source>
        <dbReference type="Proteomes" id="UP000753908"/>
    </source>
</evidence>
<evidence type="ECO:0000313" key="6">
    <source>
        <dbReference type="EMBL" id="MBW4545078.1"/>
    </source>
</evidence>
<organism evidence="6 7">
    <name type="scientific">Symplocastrum torsivum CPER-KK1</name>
    <dbReference type="NCBI Taxonomy" id="450513"/>
    <lineage>
        <taxon>Bacteria</taxon>
        <taxon>Bacillati</taxon>
        <taxon>Cyanobacteriota</taxon>
        <taxon>Cyanophyceae</taxon>
        <taxon>Oscillatoriophycideae</taxon>
        <taxon>Oscillatoriales</taxon>
        <taxon>Microcoleaceae</taxon>
        <taxon>Symplocastrum</taxon>
    </lineage>
</organism>
<sequence>MLDYQLTEQRNSNKQEHQLQPPQAEPTVALLHCMDLIDDFLDHINWSLETFCNEFTANWMYGYTQALQRVGVRTVIFCISARVSEPSRFKHVPTGSTICVIPASKSYLAYRALRRRALSLYGGSKDQSFKDISDASPTRRSLLTGLKNLAQSVGSYQATPLGLLAQELKREGCSAILCQEYEYPRFDTSVLLGRLTGLPVFATFQGGDEIHSWLEYPFRRLAFWGCTGLIIGPQTEIGRVQSCYGVPDNKIARIFNPLDVADWPTFERNQARAALGIPQDAQVVVYHGRIDMHRKGLDILLDAWDQICRDRPDTDLRLLLLGSGPDADTLSQRIADMQLRGVMWRNQFVSDRTIIQQHLSAADVYTLPSRQEGFPIAPIEAMASGLPVVAADAPGVPDILENGEFSGGLVVPREDSTALALALKRVLDDEPWRQELSKRARRRIEEYFSPEAVGSQLRDFLLRQQNS</sequence>
<evidence type="ECO:0000259" key="5">
    <source>
        <dbReference type="Pfam" id="PF00534"/>
    </source>
</evidence>
<proteinExistence type="inferred from homology"/>
<dbReference type="GO" id="GO:0016757">
    <property type="term" value="F:glycosyltransferase activity"/>
    <property type="evidence" value="ECO:0007669"/>
    <property type="project" value="UniProtKB-KW"/>
</dbReference>
<dbReference type="EMBL" id="JAHHIF010000012">
    <property type="protein sequence ID" value="MBW4545078.1"/>
    <property type="molecule type" value="Genomic_DNA"/>
</dbReference>
<name>A0A951PLS9_9CYAN</name>
<keyword evidence="2" id="KW-0328">Glycosyltransferase</keyword>
<protein>
    <submittedName>
        <fullName evidence="6">Glycosyltransferase family 4 protein</fullName>
    </submittedName>
</protein>
<evidence type="ECO:0000256" key="4">
    <source>
        <dbReference type="SAM" id="MobiDB-lite"/>
    </source>
</evidence>
<evidence type="ECO:0000256" key="1">
    <source>
        <dbReference type="ARBA" id="ARBA00009481"/>
    </source>
</evidence>
<accession>A0A951PLS9</accession>
<evidence type="ECO:0000256" key="3">
    <source>
        <dbReference type="ARBA" id="ARBA00022679"/>
    </source>
</evidence>
<feature type="domain" description="Glycosyl transferase family 1" evidence="5">
    <location>
        <begin position="268"/>
        <end position="443"/>
    </location>
</feature>
<gene>
    <name evidence="6" type="ORF">KME25_11615</name>
</gene>
<keyword evidence="3" id="KW-0808">Transferase</keyword>
<reference evidence="6" key="1">
    <citation type="submission" date="2021-05" db="EMBL/GenBank/DDBJ databases">
        <authorList>
            <person name="Pietrasiak N."/>
            <person name="Ward R."/>
            <person name="Stajich J.E."/>
            <person name="Kurbessoian T."/>
        </authorList>
    </citation>
    <scope>NUCLEOTIDE SEQUENCE</scope>
    <source>
        <strain evidence="6">CPER-KK1</strain>
    </source>
</reference>
<dbReference type="InterPro" id="IPR001296">
    <property type="entry name" value="Glyco_trans_1"/>
</dbReference>
<dbReference type="Pfam" id="PF00534">
    <property type="entry name" value="Glycos_transf_1"/>
    <property type="match status" value="1"/>
</dbReference>
<dbReference type="PANTHER" id="PTHR12526:SF640">
    <property type="entry name" value="COLANIC ACID BIOSYNTHESIS GLYCOSYLTRANSFERASE WCAL-RELATED"/>
    <property type="match status" value="1"/>
</dbReference>
<comment type="similarity">
    <text evidence="1">Belongs to the glycosyltransferase group 1 family. Glycosyltransferase 4 subfamily.</text>
</comment>
<feature type="compositionally biased region" description="Polar residues" evidence="4">
    <location>
        <begin position="1"/>
        <end position="10"/>
    </location>
</feature>
<feature type="region of interest" description="Disordered" evidence="4">
    <location>
        <begin position="1"/>
        <end position="22"/>
    </location>
</feature>
<evidence type="ECO:0000256" key="2">
    <source>
        <dbReference type="ARBA" id="ARBA00022676"/>
    </source>
</evidence>
<dbReference type="Gene3D" id="3.40.50.2000">
    <property type="entry name" value="Glycogen Phosphorylase B"/>
    <property type="match status" value="2"/>
</dbReference>
<comment type="caution">
    <text evidence="6">The sequence shown here is derived from an EMBL/GenBank/DDBJ whole genome shotgun (WGS) entry which is preliminary data.</text>
</comment>
<dbReference type="PANTHER" id="PTHR12526">
    <property type="entry name" value="GLYCOSYLTRANSFERASE"/>
    <property type="match status" value="1"/>
</dbReference>
<dbReference type="SUPFAM" id="SSF53756">
    <property type="entry name" value="UDP-Glycosyltransferase/glycogen phosphorylase"/>
    <property type="match status" value="1"/>
</dbReference>
<dbReference type="CDD" id="cd03801">
    <property type="entry name" value="GT4_PimA-like"/>
    <property type="match status" value="1"/>
</dbReference>
<reference evidence="6" key="2">
    <citation type="journal article" date="2022" name="Microbiol. Resour. Announc.">
        <title>Metagenome Sequencing to Explore Phylogenomics of Terrestrial Cyanobacteria.</title>
        <authorList>
            <person name="Ward R.D."/>
            <person name="Stajich J.E."/>
            <person name="Johansen J.R."/>
            <person name="Huntemann M."/>
            <person name="Clum A."/>
            <person name="Foster B."/>
            <person name="Foster B."/>
            <person name="Roux S."/>
            <person name="Palaniappan K."/>
            <person name="Varghese N."/>
            <person name="Mukherjee S."/>
            <person name="Reddy T.B.K."/>
            <person name="Daum C."/>
            <person name="Copeland A."/>
            <person name="Chen I.A."/>
            <person name="Ivanova N.N."/>
            <person name="Kyrpides N.C."/>
            <person name="Shapiro N."/>
            <person name="Eloe-Fadrosh E.A."/>
            <person name="Pietrasiak N."/>
        </authorList>
    </citation>
    <scope>NUCLEOTIDE SEQUENCE</scope>
    <source>
        <strain evidence="6">CPER-KK1</strain>
    </source>
</reference>
<dbReference type="AlphaFoldDB" id="A0A951PLS9"/>
<dbReference type="Proteomes" id="UP000753908">
    <property type="component" value="Unassembled WGS sequence"/>
</dbReference>